<protein>
    <recommendedName>
        <fullName evidence="4">FCP1 homology domain-containing protein</fullName>
    </recommendedName>
</protein>
<dbReference type="Proteomes" id="UP001633002">
    <property type="component" value="Unassembled WGS sequence"/>
</dbReference>
<keyword evidence="3" id="KW-1185">Reference proteome</keyword>
<gene>
    <name evidence="2" type="ORF">R1sor_003915</name>
</gene>
<evidence type="ECO:0008006" key="4">
    <source>
        <dbReference type="Google" id="ProtNLM"/>
    </source>
</evidence>
<evidence type="ECO:0000256" key="1">
    <source>
        <dbReference type="SAM" id="Coils"/>
    </source>
</evidence>
<accession>A0ABD3H317</accession>
<dbReference type="Gene3D" id="3.40.50.1000">
    <property type="entry name" value="HAD superfamily/HAD-like"/>
    <property type="match status" value="1"/>
</dbReference>
<evidence type="ECO:0000313" key="3">
    <source>
        <dbReference type="Proteomes" id="UP001633002"/>
    </source>
</evidence>
<name>A0ABD3H317_9MARC</name>
<proteinExistence type="predicted"/>
<dbReference type="InterPro" id="IPR023214">
    <property type="entry name" value="HAD_sf"/>
</dbReference>
<comment type="caution">
    <text evidence="2">The sequence shown here is derived from an EMBL/GenBank/DDBJ whole genome shotgun (WGS) entry which is preliminary data.</text>
</comment>
<dbReference type="SUPFAM" id="SSF56784">
    <property type="entry name" value="HAD-like"/>
    <property type="match status" value="1"/>
</dbReference>
<keyword evidence="1" id="KW-0175">Coiled coil</keyword>
<sequence>MQQRLLAALQTEDEMDVRLNEKKAELVELERLVVEERRLLEETERRRKEEEHRLEELGANAYEPRLVDPQAVRRKTLILTFDGLLVSIRTTATGLSEFLQACLREFHLMIWASLPKAFIDSILRFLFTLGKISFDLAHHKVFDGSIHCVMTFGLVIMFNSNVMGLIWFQDCSVWSRDECMTFGRKTSRPVYYKDFDMLYEHNICARDVLIVEDEVAKISTNNVMNALVQRRCDLLVETPSSSFLMDHLLPFLTTWRSSVKGIVDFVEETRPWDTLLWAEEPIEALMK</sequence>
<dbReference type="EMBL" id="JBJQOH010000006">
    <property type="protein sequence ID" value="KAL3685893.1"/>
    <property type="molecule type" value="Genomic_DNA"/>
</dbReference>
<evidence type="ECO:0000313" key="2">
    <source>
        <dbReference type="EMBL" id="KAL3685893.1"/>
    </source>
</evidence>
<reference evidence="2 3" key="1">
    <citation type="submission" date="2024-09" db="EMBL/GenBank/DDBJ databases">
        <title>Chromosome-scale assembly of Riccia sorocarpa.</title>
        <authorList>
            <person name="Paukszto L."/>
        </authorList>
    </citation>
    <scope>NUCLEOTIDE SEQUENCE [LARGE SCALE GENOMIC DNA]</scope>
    <source>
        <strain evidence="2">LP-2024</strain>
        <tissue evidence="2">Aerial parts of the thallus</tissue>
    </source>
</reference>
<feature type="coiled-coil region" evidence="1">
    <location>
        <begin position="12"/>
        <end position="60"/>
    </location>
</feature>
<dbReference type="AlphaFoldDB" id="A0ABD3H317"/>
<dbReference type="InterPro" id="IPR036412">
    <property type="entry name" value="HAD-like_sf"/>
</dbReference>
<organism evidence="2 3">
    <name type="scientific">Riccia sorocarpa</name>
    <dbReference type="NCBI Taxonomy" id="122646"/>
    <lineage>
        <taxon>Eukaryota</taxon>
        <taxon>Viridiplantae</taxon>
        <taxon>Streptophyta</taxon>
        <taxon>Embryophyta</taxon>
        <taxon>Marchantiophyta</taxon>
        <taxon>Marchantiopsida</taxon>
        <taxon>Marchantiidae</taxon>
        <taxon>Marchantiales</taxon>
        <taxon>Ricciaceae</taxon>
        <taxon>Riccia</taxon>
    </lineage>
</organism>